<reference evidence="1" key="1">
    <citation type="submission" date="2022-01" db="EMBL/GenBank/DDBJ databases">
        <title>Pseudomonas sp. nov. isolated from Antarctic regolith.</title>
        <authorList>
            <person name="Novakova D."/>
            <person name="Sedlar K."/>
        </authorList>
    </citation>
    <scope>NUCLEOTIDE SEQUENCE</scope>
    <source>
        <strain evidence="1">P2647</strain>
    </source>
</reference>
<evidence type="ECO:0000313" key="1">
    <source>
        <dbReference type="EMBL" id="MCF7545911.1"/>
    </source>
</evidence>
<protein>
    <recommendedName>
        <fullName evidence="3">Phage tail tape measure protein</fullName>
    </recommendedName>
</protein>
<dbReference type="RefSeq" id="WP_419789468.1">
    <property type="nucleotide sequence ID" value="NZ_JAKJXH010000159.1"/>
</dbReference>
<comment type="caution">
    <text evidence="1">The sequence shown here is derived from an EMBL/GenBank/DDBJ whole genome shotgun (WGS) entry which is preliminary data.</text>
</comment>
<keyword evidence="2" id="KW-1185">Reference proteome</keyword>
<name>A0ABS9IF41_9PSED</name>
<dbReference type="Proteomes" id="UP001162905">
    <property type="component" value="Unassembled WGS sequence"/>
</dbReference>
<sequence>ADEQFADLTKSLQGAFAGFGLKLPDTRSAYRKMVEDIDVTTTAGQAMFATMMGLATNADTYYTQIDKQAQAAVDAAKEAAQAAADAWSNYYGLFTSDTQKAADTLSVVGQQFAALGLAMPATRDGFTAMVGSIDQATAKGKALFSSLLGLATNADAAFDIIEAQTAAANEAAASAAQAVKGALTTAVSSSLAAVQRAISAQQKAAEDAYNATSAS</sequence>
<accession>A0ABS9IF41</accession>
<gene>
    <name evidence="1" type="ORF">L4G47_27400</name>
</gene>
<organism evidence="1 2">
    <name type="scientific">Pseudomonas petrae</name>
    <dbReference type="NCBI Taxonomy" id="2912190"/>
    <lineage>
        <taxon>Bacteria</taxon>
        <taxon>Pseudomonadati</taxon>
        <taxon>Pseudomonadota</taxon>
        <taxon>Gammaproteobacteria</taxon>
        <taxon>Pseudomonadales</taxon>
        <taxon>Pseudomonadaceae</taxon>
        <taxon>Pseudomonas</taxon>
    </lineage>
</organism>
<feature type="non-terminal residue" evidence="1">
    <location>
        <position position="215"/>
    </location>
</feature>
<feature type="non-terminal residue" evidence="1">
    <location>
        <position position="1"/>
    </location>
</feature>
<proteinExistence type="predicted"/>
<evidence type="ECO:0000313" key="2">
    <source>
        <dbReference type="Proteomes" id="UP001162905"/>
    </source>
</evidence>
<dbReference type="EMBL" id="JAKJXH010000159">
    <property type="protein sequence ID" value="MCF7545911.1"/>
    <property type="molecule type" value="Genomic_DNA"/>
</dbReference>
<evidence type="ECO:0008006" key="3">
    <source>
        <dbReference type="Google" id="ProtNLM"/>
    </source>
</evidence>